<dbReference type="PROSITE" id="PS50977">
    <property type="entry name" value="HTH_TETR_2"/>
    <property type="match status" value="1"/>
</dbReference>
<dbReference type="Proteomes" id="UP000886886">
    <property type="component" value="Unassembled WGS sequence"/>
</dbReference>
<dbReference type="Pfam" id="PF00440">
    <property type="entry name" value="TetR_N"/>
    <property type="match status" value="1"/>
</dbReference>
<gene>
    <name evidence="4" type="ORF">IAB26_14790</name>
</gene>
<evidence type="ECO:0000313" key="4">
    <source>
        <dbReference type="EMBL" id="HIQ97813.1"/>
    </source>
</evidence>
<dbReference type="GO" id="GO:0003677">
    <property type="term" value="F:DNA binding"/>
    <property type="evidence" value="ECO:0007669"/>
    <property type="project" value="UniProtKB-UniRule"/>
</dbReference>
<accession>A0A9D1A025</accession>
<comment type="caution">
    <text evidence="4">The sequence shown here is derived from an EMBL/GenBank/DDBJ whole genome shotgun (WGS) entry which is preliminary data.</text>
</comment>
<protein>
    <submittedName>
        <fullName evidence="4">Helix-turn-helix transcriptional regulator</fullName>
    </submittedName>
</protein>
<dbReference type="InterPro" id="IPR009057">
    <property type="entry name" value="Homeodomain-like_sf"/>
</dbReference>
<keyword evidence="1 2" id="KW-0238">DNA-binding</keyword>
<dbReference type="InterPro" id="IPR001647">
    <property type="entry name" value="HTH_TetR"/>
</dbReference>
<sequence length="75" mass="9394">MNQKFYALPEEKKQRIITSGYRIFRENSYRKCPVGEIAREAGISKSLLFFYFRNKKRQIDRRKEKEWRKRLKYRD</sequence>
<evidence type="ECO:0000313" key="5">
    <source>
        <dbReference type="Proteomes" id="UP000886886"/>
    </source>
</evidence>
<feature type="domain" description="HTH tetR-type" evidence="3">
    <location>
        <begin position="10"/>
        <end position="70"/>
    </location>
</feature>
<evidence type="ECO:0000256" key="1">
    <source>
        <dbReference type="ARBA" id="ARBA00023125"/>
    </source>
</evidence>
<dbReference type="PRINTS" id="PR00455">
    <property type="entry name" value="HTHTETR"/>
</dbReference>
<reference evidence="4" key="2">
    <citation type="journal article" date="2021" name="PeerJ">
        <title>Extensive microbial diversity within the chicken gut microbiome revealed by metagenomics and culture.</title>
        <authorList>
            <person name="Gilroy R."/>
            <person name="Ravi A."/>
            <person name="Getino M."/>
            <person name="Pursley I."/>
            <person name="Horton D.L."/>
            <person name="Alikhan N.F."/>
            <person name="Baker D."/>
            <person name="Gharbi K."/>
            <person name="Hall N."/>
            <person name="Watson M."/>
            <person name="Adriaenssens E.M."/>
            <person name="Foster-Nyarko E."/>
            <person name="Jarju S."/>
            <person name="Secka A."/>
            <person name="Antonio M."/>
            <person name="Oren A."/>
            <person name="Chaudhuri R.R."/>
            <person name="La Ragione R."/>
            <person name="Hildebrand F."/>
            <person name="Pallen M.J."/>
        </authorList>
    </citation>
    <scope>NUCLEOTIDE SEQUENCE</scope>
    <source>
        <strain evidence="4">ChiSjej3B21-11622</strain>
    </source>
</reference>
<reference evidence="4" key="1">
    <citation type="submission" date="2020-10" db="EMBL/GenBank/DDBJ databases">
        <authorList>
            <person name="Gilroy R."/>
        </authorList>
    </citation>
    <scope>NUCLEOTIDE SEQUENCE</scope>
    <source>
        <strain evidence="4">ChiSjej3B21-11622</strain>
    </source>
</reference>
<dbReference type="SUPFAM" id="SSF46689">
    <property type="entry name" value="Homeodomain-like"/>
    <property type="match status" value="1"/>
</dbReference>
<dbReference type="EMBL" id="DVFT01000217">
    <property type="protein sequence ID" value="HIQ97813.1"/>
    <property type="molecule type" value="Genomic_DNA"/>
</dbReference>
<evidence type="ECO:0000259" key="3">
    <source>
        <dbReference type="PROSITE" id="PS50977"/>
    </source>
</evidence>
<proteinExistence type="predicted"/>
<dbReference type="AlphaFoldDB" id="A0A9D1A025"/>
<organism evidence="4 5">
    <name type="scientific">Candidatus Limivivens merdigallinarum</name>
    <dbReference type="NCBI Taxonomy" id="2840859"/>
    <lineage>
        <taxon>Bacteria</taxon>
        <taxon>Bacillati</taxon>
        <taxon>Bacillota</taxon>
        <taxon>Clostridia</taxon>
        <taxon>Lachnospirales</taxon>
        <taxon>Lachnospiraceae</taxon>
        <taxon>Lachnospiraceae incertae sedis</taxon>
        <taxon>Candidatus Limivivens</taxon>
    </lineage>
</organism>
<feature type="DNA-binding region" description="H-T-H motif" evidence="2">
    <location>
        <begin position="33"/>
        <end position="52"/>
    </location>
</feature>
<evidence type="ECO:0000256" key="2">
    <source>
        <dbReference type="PROSITE-ProRule" id="PRU00335"/>
    </source>
</evidence>
<dbReference type="Gene3D" id="1.10.357.10">
    <property type="entry name" value="Tetracycline Repressor, domain 2"/>
    <property type="match status" value="1"/>
</dbReference>
<name>A0A9D1A025_9FIRM</name>